<dbReference type="AlphaFoldDB" id="A0A6I1MN41"/>
<dbReference type="SMART" id="SM00382">
    <property type="entry name" value="AAA"/>
    <property type="match status" value="1"/>
</dbReference>
<keyword evidence="4 10" id="KW-0067">ATP-binding</keyword>
<comment type="subcellular location">
    <subcellularLocation>
        <location evidence="1">Cell membrane</location>
        <topology evidence="1">Multi-pass membrane protein</topology>
    </subcellularLocation>
</comment>
<dbReference type="GO" id="GO:0005886">
    <property type="term" value="C:plasma membrane"/>
    <property type="evidence" value="ECO:0007669"/>
    <property type="project" value="UniProtKB-SubCell"/>
</dbReference>
<dbReference type="SUPFAM" id="SSF90123">
    <property type="entry name" value="ABC transporter transmembrane region"/>
    <property type="match status" value="1"/>
</dbReference>
<name>A0A6I1MN41_9CLOT</name>
<keyword evidence="6 7" id="KW-0472">Membrane</keyword>
<dbReference type="Proteomes" id="UP000430345">
    <property type="component" value="Unassembled WGS sequence"/>
</dbReference>
<feature type="transmembrane region" description="Helical" evidence="7">
    <location>
        <begin position="240"/>
        <end position="267"/>
    </location>
</feature>
<evidence type="ECO:0000256" key="5">
    <source>
        <dbReference type="ARBA" id="ARBA00022989"/>
    </source>
</evidence>
<dbReference type="EMBL" id="WHJC01000091">
    <property type="protein sequence ID" value="MPQ43662.1"/>
    <property type="molecule type" value="Genomic_DNA"/>
</dbReference>
<dbReference type="InterPro" id="IPR027417">
    <property type="entry name" value="P-loop_NTPase"/>
</dbReference>
<dbReference type="InterPro" id="IPR003593">
    <property type="entry name" value="AAA+_ATPase"/>
</dbReference>
<keyword evidence="5 7" id="KW-1133">Transmembrane helix</keyword>
<dbReference type="InterPro" id="IPR036640">
    <property type="entry name" value="ABC1_TM_sf"/>
</dbReference>
<dbReference type="InterPro" id="IPR003439">
    <property type="entry name" value="ABC_transporter-like_ATP-bd"/>
</dbReference>
<dbReference type="PANTHER" id="PTHR24221:SF654">
    <property type="entry name" value="ATP-BINDING CASSETTE SUB-FAMILY B MEMBER 6"/>
    <property type="match status" value="1"/>
</dbReference>
<dbReference type="InterPro" id="IPR011527">
    <property type="entry name" value="ABC1_TM_dom"/>
</dbReference>
<dbReference type="InterPro" id="IPR039421">
    <property type="entry name" value="Type_1_exporter"/>
</dbReference>
<dbReference type="PROSITE" id="PS50929">
    <property type="entry name" value="ABC_TM1F"/>
    <property type="match status" value="1"/>
</dbReference>
<evidence type="ECO:0000256" key="7">
    <source>
        <dbReference type="SAM" id="Phobius"/>
    </source>
</evidence>
<keyword evidence="2 7" id="KW-0812">Transmembrane</keyword>
<dbReference type="SUPFAM" id="SSF52540">
    <property type="entry name" value="P-loop containing nucleoside triphosphate hydrolases"/>
    <property type="match status" value="1"/>
</dbReference>
<keyword evidence="3" id="KW-0547">Nucleotide-binding</keyword>
<proteinExistence type="predicted"/>
<dbReference type="Pfam" id="PF00664">
    <property type="entry name" value="ABC_membrane"/>
    <property type="match status" value="1"/>
</dbReference>
<feature type="domain" description="ABC transporter" evidence="8">
    <location>
        <begin position="338"/>
        <end position="569"/>
    </location>
</feature>
<sequence length="569" mass="63527">MMNKNLKKIIWILSHAKGAVFLLFLIILIESVLSIIGVYSTLVSKSLVDSTTSGQINLILKWLFIMVTIFGIQTLLGIASSFLGTFCSYRISNKIQTELFSHVTYAEWSEHSKYHSMNLLTRIGNDSGTVTNMLVVTIPSIISVCVLLISSFITLLSFNATIVIPAMLVLPIGIFLAKIFGLKMKKLNNETHQIQVKYKTFIQEAIQNIMIVKSFCMEKSNINKLQYLQRSALNISLKSSLVGTCSSLSLSLTSFFGYFIVFSWGIFNLARGTSTFGTFTALLQLFNNVQGPITGIAGIFPQFIGVLSATERLMEIEEMSLENLNEANIIKKVFNANIEFKNISFSYNENTPVLKDISFKVNNGESIALIGPSGEGKTTIIRLLLSLIKPTKGELCLIDKENTFINNNYRNLISYVPQGNTLFSGTIKENIVYGNNNFCEEDLFNSLKYACALDFIKELEKGLETSINEKGSGLSEGQCQRLAIARAFLRKKPILILDESTSSLDEETEIKVLQSVKNLPHKPICIIITHRPTALSICDKIFKLEKGKLNEINSYSIEKITYETALDKL</sequence>
<evidence type="ECO:0000256" key="3">
    <source>
        <dbReference type="ARBA" id="ARBA00022741"/>
    </source>
</evidence>
<dbReference type="GO" id="GO:0034040">
    <property type="term" value="F:ATPase-coupled lipid transmembrane transporter activity"/>
    <property type="evidence" value="ECO:0007669"/>
    <property type="project" value="TreeGrafter"/>
</dbReference>
<evidence type="ECO:0000313" key="10">
    <source>
        <dbReference type="EMBL" id="MPQ43662.1"/>
    </source>
</evidence>
<dbReference type="Gene3D" id="1.20.1560.10">
    <property type="entry name" value="ABC transporter type 1, transmembrane domain"/>
    <property type="match status" value="1"/>
</dbReference>
<evidence type="ECO:0000259" key="8">
    <source>
        <dbReference type="PROSITE" id="PS50893"/>
    </source>
</evidence>
<feature type="transmembrane region" description="Helical" evidence="7">
    <location>
        <begin position="62"/>
        <end position="86"/>
    </location>
</feature>
<evidence type="ECO:0000313" key="11">
    <source>
        <dbReference type="Proteomes" id="UP000430345"/>
    </source>
</evidence>
<feature type="transmembrane region" description="Helical" evidence="7">
    <location>
        <begin position="20"/>
        <end position="42"/>
    </location>
</feature>
<gene>
    <name evidence="10" type="ORF">GBZ86_07815</name>
</gene>
<dbReference type="PROSITE" id="PS50893">
    <property type="entry name" value="ABC_TRANSPORTER_2"/>
    <property type="match status" value="1"/>
</dbReference>
<evidence type="ECO:0000256" key="6">
    <source>
        <dbReference type="ARBA" id="ARBA00023136"/>
    </source>
</evidence>
<dbReference type="Gene3D" id="3.40.50.300">
    <property type="entry name" value="P-loop containing nucleotide triphosphate hydrolases"/>
    <property type="match status" value="1"/>
</dbReference>
<dbReference type="OrthoDB" id="9762778at2"/>
<evidence type="ECO:0000259" key="9">
    <source>
        <dbReference type="PROSITE" id="PS50929"/>
    </source>
</evidence>
<evidence type="ECO:0000256" key="4">
    <source>
        <dbReference type="ARBA" id="ARBA00022840"/>
    </source>
</evidence>
<accession>A0A6I1MN41</accession>
<dbReference type="CDD" id="cd07346">
    <property type="entry name" value="ABC_6TM_exporters"/>
    <property type="match status" value="1"/>
</dbReference>
<dbReference type="Pfam" id="PF00005">
    <property type="entry name" value="ABC_tran"/>
    <property type="match status" value="1"/>
</dbReference>
<feature type="transmembrane region" description="Helical" evidence="7">
    <location>
        <begin position="132"/>
        <end position="156"/>
    </location>
</feature>
<dbReference type="PANTHER" id="PTHR24221">
    <property type="entry name" value="ATP-BINDING CASSETTE SUB-FAMILY B"/>
    <property type="match status" value="1"/>
</dbReference>
<dbReference type="GO" id="GO:0016887">
    <property type="term" value="F:ATP hydrolysis activity"/>
    <property type="evidence" value="ECO:0007669"/>
    <property type="project" value="InterPro"/>
</dbReference>
<dbReference type="GO" id="GO:0005524">
    <property type="term" value="F:ATP binding"/>
    <property type="evidence" value="ECO:0007669"/>
    <property type="project" value="UniProtKB-KW"/>
</dbReference>
<reference evidence="10 11" key="1">
    <citation type="submission" date="2019-10" db="EMBL/GenBank/DDBJ databases">
        <title>The Genome Sequence of Clostridium tarantellae Isolated from Fish Brain.</title>
        <authorList>
            <person name="Bano L."/>
            <person name="Kiel M."/>
            <person name="Sales G."/>
            <person name="Doxey A.C."/>
            <person name="Mansfield M.J."/>
            <person name="Schiavone M."/>
            <person name="Rossetto O."/>
            <person name="Pirazzini M."/>
            <person name="Dobrindt U."/>
            <person name="Montecucco C."/>
        </authorList>
    </citation>
    <scope>NUCLEOTIDE SEQUENCE [LARGE SCALE GENOMIC DNA]</scope>
    <source>
        <strain evidence="10 11">DSM 3997</strain>
    </source>
</reference>
<comment type="caution">
    <text evidence="10">The sequence shown here is derived from an EMBL/GenBank/DDBJ whole genome shotgun (WGS) entry which is preliminary data.</text>
</comment>
<organism evidence="10 11">
    <name type="scientific">Clostridium tarantellae</name>
    <dbReference type="NCBI Taxonomy" id="39493"/>
    <lineage>
        <taxon>Bacteria</taxon>
        <taxon>Bacillati</taxon>
        <taxon>Bacillota</taxon>
        <taxon>Clostridia</taxon>
        <taxon>Eubacteriales</taxon>
        <taxon>Clostridiaceae</taxon>
        <taxon>Clostridium</taxon>
    </lineage>
</organism>
<feature type="domain" description="ABC transmembrane type-1" evidence="9">
    <location>
        <begin position="24"/>
        <end position="305"/>
    </location>
</feature>
<protein>
    <submittedName>
        <fullName evidence="10">ATP-binding cassette domain-containing protein</fullName>
    </submittedName>
</protein>
<feature type="transmembrane region" description="Helical" evidence="7">
    <location>
        <begin position="162"/>
        <end position="180"/>
    </location>
</feature>
<evidence type="ECO:0000256" key="1">
    <source>
        <dbReference type="ARBA" id="ARBA00004651"/>
    </source>
</evidence>
<keyword evidence="11" id="KW-1185">Reference proteome</keyword>
<evidence type="ECO:0000256" key="2">
    <source>
        <dbReference type="ARBA" id="ARBA00022692"/>
    </source>
</evidence>
<dbReference type="GO" id="GO:0140359">
    <property type="term" value="F:ABC-type transporter activity"/>
    <property type="evidence" value="ECO:0007669"/>
    <property type="project" value="InterPro"/>
</dbReference>